<gene>
    <name evidence="2" type="ORF">RAJCM14343_4045</name>
</gene>
<reference evidence="2 3" key="1">
    <citation type="journal article" date="2018" name="Biodegradation">
        <title>1,4-Dioxane degradation characteristics of Rhodococcus aetherivorans JCM 14343.</title>
        <authorList>
            <person name="Inoue D."/>
            <person name="Tsunoda T."/>
            <person name="Yamamoto N."/>
            <person name="Ike M."/>
            <person name="Sei K."/>
        </authorList>
    </citation>
    <scope>NUCLEOTIDE SEQUENCE [LARGE SCALE GENOMIC DNA]</scope>
    <source>
        <strain evidence="2 3">JCM 14343</strain>
    </source>
</reference>
<comment type="caution">
    <text evidence="2">The sequence shown here is derived from an EMBL/GenBank/DDBJ whole genome shotgun (WGS) entry which is preliminary data.</text>
</comment>
<dbReference type="Proteomes" id="UP000325466">
    <property type="component" value="Unassembled WGS sequence"/>
</dbReference>
<evidence type="ECO:0000313" key="3">
    <source>
        <dbReference type="Proteomes" id="UP000325466"/>
    </source>
</evidence>
<proteinExistence type="predicted"/>
<name>A0ABQ0YQA6_9NOCA</name>
<evidence type="ECO:0000256" key="1">
    <source>
        <dbReference type="SAM" id="SignalP"/>
    </source>
</evidence>
<keyword evidence="3" id="KW-1185">Reference proteome</keyword>
<evidence type="ECO:0008006" key="4">
    <source>
        <dbReference type="Google" id="ProtNLM"/>
    </source>
</evidence>
<feature type="signal peptide" evidence="1">
    <location>
        <begin position="1"/>
        <end position="27"/>
    </location>
</feature>
<protein>
    <recommendedName>
        <fullName evidence="4">Secreted protein</fullName>
    </recommendedName>
</protein>
<evidence type="ECO:0000313" key="2">
    <source>
        <dbReference type="EMBL" id="GES38779.1"/>
    </source>
</evidence>
<organism evidence="2 3">
    <name type="scientific">Rhodococcus aetherivorans</name>
    <dbReference type="NCBI Taxonomy" id="191292"/>
    <lineage>
        <taxon>Bacteria</taxon>
        <taxon>Bacillati</taxon>
        <taxon>Actinomycetota</taxon>
        <taxon>Actinomycetes</taxon>
        <taxon>Mycobacteriales</taxon>
        <taxon>Nocardiaceae</taxon>
        <taxon>Rhodococcus</taxon>
    </lineage>
</organism>
<dbReference type="RefSeq" id="WP_029544924.1">
    <property type="nucleotide sequence ID" value="NZ_BAAAYP010000021.1"/>
</dbReference>
<accession>A0ABQ0YQA6</accession>
<feature type="chain" id="PRO_5046929302" description="Secreted protein" evidence="1">
    <location>
        <begin position="28"/>
        <end position="79"/>
    </location>
</feature>
<dbReference type="EMBL" id="BLAH01000100">
    <property type="protein sequence ID" value="GES38779.1"/>
    <property type="molecule type" value="Genomic_DNA"/>
</dbReference>
<sequence>MRRTLAALLGTTTAAAIALGAAGAAQAAPIIDPNAPVVSDILPGLTTLTPEELADLVTPPNCPPGKLFVLNGGQCFAIA</sequence>
<keyword evidence="1" id="KW-0732">Signal</keyword>